<gene>
    <name evidence="6" type="primary">rlmB</name>
    <name evidence="6" type="ORF">HIJ39_07380</name>
</gene>
<dbReference type="Pfam" id="PF08032">
    <property type="entry name" value="SpoU_sub_bind"/>
    <property type="match status" value="1"/>
</dbReference>
<dbReference type="SMART" id="SM00967">
    <property type="entry name" value="SpoU_sub_bind"/>
    <property type="match status" value="1"/>
</dbReference>
<evidence type="ECO:0000256" key="3">
    <source>
        <dbReference type="ARBA" id="ARBA00022679"/>
    </source>
</evidence>
<keyword evidence="3 6" id="KW-0808">Transferase</keyword>
<dbReference type="PANTHER" id="PTHR46429">
    <property type="entry name" value="23S RRNA (GUANOSINE-2'-O-)-METHYLTRANSFERASE RLMB"/>
    <property type="match status" value="1"/>
</dbReference>
<name>A0A7Y0Q269_9FIRM</name>
<dbReference type="PANTHER" id="PTHR46429:SF1">
    <property type="entry name" value="23S RRNA (GUANOSINE-2'-O-)-METHYLTRANSFERASE RLMB"/>
    <property type="match status" value="1"/>
</dbReference>
<dbReference type="InterPro" id="IPR013123">
    <property type="entry name" value="SpoU_subst-bd"/>
</dbReference>
<dbReference type="GO" id="GO:0032259">
    <property type="term" value="P:methylation"/>
    <property type="evidence" value="ECO:0007669"/>
    <property type="project" value="UniProtKB-KW"/>
</dbReference>
<evidence type="ECO:0000256" key="1">
    <source>
        <dbReference type="ARBA" id="ARBA00007228"/>
    </source>
</evidence>
<organism evidence="6 7">
    <name type="scientific">Sulfobacillus harzensis</name>
    <dbReference type="NCBI Taxonomy" id="2729629"/>
    <lineage>
        <taxon>Bacteria</taxon>
        <taxon>Bacillati</taxon>
        <taxon>Bacillota</taxon>
        <taxon>Clostridia</taxon>
        <taxon>Eubacteriales</taxon>
        <taxon>Clostridiales Family XVII. Incertae Sedis</taxon>
        <taxon>Sulfobacillus</taxon>
    </lineage>
</organism>
<dbReference type="GO" id="GO:0003723">
    <property type="term" value="F:RNA binding"/>
    <property type="evidence" value="ECO:0007669"/>
    <property type="project" value="InterPro"/>
</dbReference>
<proteinExistence type="inferred from homology"/>
<dbReference type="InterPro" id="IPR029026">
    <property type="entry name" value="tRNA_m1G_MTases_N"/>
</dbReference>
<reference evidence="6 7" key="1">
    <citation type="submission" date="2020-04" db="EMBL/GenBank/DDBJ databases">
        <authorList>
            <person name="Zhang R."/>
            <person name="Schippers A."/>
        </authorList>
    </citation>
    <scope>NUCLEOTIDE SEQUENCE [LARGE SCALE GENOMIC DNA]</scope>
    <source>
        <strain evidence="6 7">DSM 109850</strain>
    </source>
</reference>
<dbReference type="RefSeq" id="WP_169098227.1">
    <property type="nucleotide sequence ID" value="NZ_JABBVZ010000018.1"/>
</dbReference>
<accession>A0A7Y0Q269</accession>
<dbReference type="InterPro" id="IPR029028">
    <property type="entry name" value="Alpha/beta_knot_MTases"/>
</dbReference>
<comment type="caution">
    <text evidence="6">The sequence shown here is derived from an EMBL/GenBank/DDBJ whole genome shotgun (WGS) entry which is preliminary data.</text>
</comment>
<comment type="similarity">
    <text evidence="1">Belongs to the class IV-like SAM-binding methyltransferase superfamily. RNA methyltransferase TrmH family.</text>
</comment>
<dbReference type="Gene3D" id="3.30.1330.30">
    <property type="match status" value="1"/>
</dbReference>
<dbReference type="Pfam" id="PF00588">
    <property type="entry name" value="SpoU_methylase"/>
    <property type="match status" value="1"/>
</dbReference>
<dbReference type="Proteomes" id="UP000533476">
    <property type="component" value="Unassembled WGS sequence"/>
</dbReference>
<feature type="compositionally biased region" description="Basic and acidic residues" evidence="4">
    <location>
        <begin position="23"/>
        <end position="42"/>
    </location>
</feature>
<evidence type="ECO:0000313" key="6">
    <source>
        <dbReference type="EMBL" id="NMP22172.1"/>
    </source>
</evidence>
<keyword evidence="2 6" id="KW-0489">Methyltransferase</keyword>
<dbReference type="AlphaFoldDB" id="A0A7Y0Q269"/>
<dbReference type="NCBIfam" id="TIGR00186">
    <property type="entry name" value="rRNA_methyl_3"/>
    <property type="match status" value="1"/>
</dbReference>
<dbReference type="FunFam" id="3.40.1280.10:FF:000008">
    <property type="entry name" value="Group 3 RNA methyltransferase TrmH"/>
    <property type="match status" value="1"/>
</dbReference>
<evidence type="ECO:0000256" key="2">
    <source>
        <dbReference type="ARBA" id="ARBA00022603"/>
    </source>
</evidence>
<dbReference type="GO" id="GO:0005829">
    <property type="term" value="C:cytosol"/>
    <property type="evidence" value="ECO:0007669"/>
    <property type="project" value="TreeGrafter"/>
</dbReference>
<dbReference type="EMBL" id="JABBVZ010000018">
    <property type="protein sequence ID" value="NMP22172.1"/>
    <property type="molecule type" value="Genomic_DNA"/>
</dbReference>
<evidence type="ECO:0000259" key="5">
    <source>
        <dbReference type="SMART" id="SM00967"/>
    </source>
</evidence>
<dbReference type="GO" id="GO:0008173">
    <property type="term" value="F:RNA methyltransferase activity"/>
    <property type="evidence" value="ECO:0007669"/>
    <property type="project" value="InterPro"/>
</dbReference>
<feature type="region of interest" description="Disordered" evidence="4">
    <location>
        <begin position="1"/>
        <end position="43"/>
    </location>
</feature>
<evidence type="ECO:0000313" key="7">
    <source>
        <dbReference type="Proteomes" id="UP000533476"/>
    </source>
</evidence>
<dbReference type="InterPro" id="IPR004441">
    <property type="entry name" value="rRNA_MeTrfase_TrmH"/>
</dbReference>
<dbReference type="InterPro" id="IPR001537">
    <property type="entry name" value="SpoU_MeTrfase"/>
</dbReference>
<dbReference type="SUPFAM" id="SSF75217">
    <property type="entry name" value="alpha/beta knot"/>
    <property type="match status" value="1"/>
</dbReference>
<sequence length="297" mass="32456">MGRERRDNHKRRKNPSGSNSYNRRRDEDRRAMPRLADDRQPLEDLEDTPVLVGRHPVLEALRAERAITRLWLQEGLKEGSLREIVSLCRERHVPVTEVPKAFLDRLGGELPHQGVAAQVALKPTLSLDDLPEIIQALPTPMLYILDGIQDPHNVGAILRTADATGAAAVVIPERGAAGLTAVVAKASAGAMEYVPVVRVTNLSQAIDKIKQMGVFVYAADPEATALYTEVDWTGPVAVIIGAEGRGIRPLVKRRADGLIKLPMLGHVSSLNASNAAAVIGFEAVRQRLRKKSLLTRI</sequence>
<evidence type="ECO:0000256" key="4">
    <source>
        <dbReference type="SAM" id="MobiDB-lite"/>
    </source>
</evidence>
<dbReference type="InterPro" id="IPR029064">
    <property type="entry name" value="Ribosomal_eL30-like_sf"/>
</dbReference>
<dbReference type="Gene3D" id="3.40.1280.10">
    <property type="match status" value="1"/>
</dbReference>
<dbReference type="SUPFAM" id="SSF55315">
    <property type="entry name" value="L30e-like"/>
    <property type="match status" value="1"/>
</dbReference>
<dbReference type="CDD" id="cd18103">
    <property type="entry name" value="SpoU-like_RlmB"/>
    <property type="match status" value="1"/>
</dbReference>
<feature type="domain" description="RNA 2-O ribose methyltransferase substrate binding" evidence="5">
    <location>
        <begin position="50"/>
        <end position="125"/>
    </location>
</feature>
<dbReference type="GO" id="GO:0006396">
    <property type="term" value="P:RNA processing"/>
    <property type="evidence" value="ECO:0007669"/>
    <property type="project" value="InterPro"/>
</dbReference>
<keyword evidence="7" id="KW-1185">Reference proteome</keyword>
<protein>
    <submittedName>
        <fullName evidence="6">23S rRNA (Guanosine(2251)-2'-O)-methyltransferase RlmB</fullName>
    </submittedName>
</protein>